<name>A0A090LD13_STRRB</name>
<dbReference type="WBParaSite" id="SRAE_2000008500.1">
    <property type="protein sequence ID" value="SRAE_2000008500.1"/>
    <property type="gene ID" value="WBGene00260275"/>
</dbReference>
<dbReference type="AlphaFoldDB" id="A0A090LD13"/>
<dbReference type="CTD" id="36377769"/>
<dbReference type="Proteomes" id="UP000035682">
    <property type="component" value="Unplaced"/>
</dbReference>
<reference evidence="3" key="2">
    <citation type="submission" date="2020-12" db="UniProtKB">
        <authorList>
            <consortium name="WormBaseParasite"/>
        </authorList>
    </citation>
    <scope>IDENTIFICATION</scope>
</reference>
<evidence type="ECO:0000313" key="4">
    <source>
        <dbReference type="WormBase" id="SRAE_2000008500"/>
    </source>
</evidence>
<evidence type="ECO:0000313" key="2">
    <source>
        <dbReference type="Proteomes" id="UP000035682"/>
    </source>
</evidence>
<evidence type="ECO:0000313" key="1">
    <source>
        <dbReference type="EMBL" id="CEF65405.1"/>
    </source>
</evidence>
<dbReference type="GO" id="GO:0000077">
    <property type="term" value="P:DNA damage checkpoint signaling"/>
    <property type="evidence" value="ECO:0007669"/>
    <property type="project" value="InterPro"/>
</dbReference>
<dbReference type="WormBase" id="SRAE_2000008500">
    <property type="protein sequence ID" value="SRP09914"/>
    <property type="gene ID" value="WBGene00260275"/>
</dbReference>
<dbReference type="InterPro" id="IPR046938">
    <property type="entry name" value="DNA_clamp_sf"/>
</dbReference>
<protein>
    <submittedName>
        <fullName evidence="1 3">Uncharacterized protein</fullName>
    </submittedName>
</protein>
<proteinExistence type="predicted"/>
<dbReference type="GeneID" id="36377769"/>
<dbReference type="EMBL" id="LN609529">
    <property type="protein sequence ID" value="CEF65405.1"/>
    <property type="molecule type" value="Genomic_DNA"/>
</dbReference>
<accession>A0A090LD13</accession>
<keyword evidence="2" id="KW-1185">Reference proteome</keyword>
<dbReference type="Pfam" id="PF02144">
    <property type="entry name" value="Rad1"/>
    <property type="match status" value="1"/>
</dbReference>
<organism evidence="1">
    <name type="scientific">Strongyloides ratti</name>
    <name type="common">Parasitic roundworm</name>
    <dbReference type="NCBI Taxonomy" id="34506"/>
    <lineage>
        <taxon>Eukaryota</taxon>
        <taxon>Metazoa</taxon>
        <taxon>Ecdysozoa</taxon>
        <taxon>Nematoda</taxon>
        <taxon>Chromadorea</taxon>
        <taxon>Rhabditida</taxon>
        <taxon>Tylenchina</taxon>
        <taxon>Panagrolaimomorpha</taxon>
        <taxon>Strongyloidoidea</taxon>
        <taxon>Strongyloididae</taxon>
        <taxon>Strongyloides</taxon>
    </lineage>
</organism>
<dbReference type="InterPro" id="IPR003021">
    <property type="entry name" value="Rad1_Rec1_Rad17"/>
</dbReference>
<dbReference type="RefSeq" id="XP_024504605.1">
    <property type="nucleotide sequence ID" value="XM_024650871.1"/>
</dbReference>
<evidence type="ECO:0000313" key="3">
    <source>
        <dbReference type="WBParaSite" id="SRAE_2000008500.1"/>
    </source>
</evidence>
<sequence>MSIETNNFYVEICDLCRLYRLISPLAATNIEMTIVVSNDGLRFVTETALQFQTIIYYNSKNIKTLKFNSGDNFVIIKIPTRDFLDTLMGCGHNSIVAKLIYDEKKNEDSLYVIIDETITKTTFTIPASSTIITTVFNESKTNIVQVCTLLSKPLSNNIQYVSEYVDNVKLVLSSEGIYFFSECDGCKFECNILLKSENIIEISSCFVDIYWYTANSLKKLLPYLNLAKYCKIKISRFGTLECKVEFNDSKFSVNTVQIWIAGIHDPNIDINKK</sequence>
<gene>
    <name evidence="1 3 4" type="ORF">SRAE_2000008500</name>
</gene>
<reference evidence="1 2" key="1">
    <citation type="submission" date="2014-09" db="EMBL/GenBank/DDBJ databases">
        <authorList>
            <person name="Martin A.A."/>
        </authorList>
    </citation>
    <scope>NUCLEOTIDE SEQUENCE</scope>
    <source>
        <strain evidence="2">ED321</strain>
        <strain evidence="1">ED321 Heterogonic</strain>
    </source>
</reference>
<dbReference type="SUPFAM" id="SSF55979">
    <property type="entry name" value="DNA clamp"/>
    <property type="match status" value="1"/>
</dbReference>
<dbReference type="Gene3D" id="3.70.10.10">
    <property type="match status" value="1"/>
</dbReference>